<evidence type="ECO:0000313" key="4">
    <source>
        <dbReference type="Proteomes" id="UP000095384"/>
    </source>
</evidence>
<keyword evidence="1" id="KW-0175">Coiled coil</keyword>
<evidence type="ECO:0000259" key="2">
    <source>
        <dbReference type="Pfam" id="PF13401"/>
    </source>
</evidence>
<accession>A0A173XWW7</accession>
<proteinExistence type="predicted"/>
<evidence type="ECO:0000256" key="1">
    <source>
        <dbReference type="SAM" id="Coils"/>
    </source>
</evidence>
<dbReference type="RefSeq" id="WP_055223041.1">
    <property type="nucleotide sequence ID" value="NZ_CYYW01000003.1"/>
</dbReference>
<reference evidence="3 4" key="1">
    <citation type="submission" date="2015-09" db="EMBL/GenBank/DDBJ databases">
        <authorList>
            <consortium name="Pathogen Informatics"/>
        </authorList>
    </citation>
    <scope>NUCLEOTIDE SEQUENCE [LARGE SCALE GENOMIC DNA]</scope>
    <source>
        <strain evidence="3 4">2789STDY5608860</strain>
    </source>
</reference>
<dbReference type="InterPro" id="IPR011990">
    <property type="entry name" value="TPR-like_helical_dom_sf"/>
</dbReference>
<evidence type="ECO:0000313" key="3">
    <source>
        <dbReference type="EMBL" id="CUN55943.1"/>
    </source>
</evidence>
<sequence>MFKSQKEIYDKLNEKISPLSSDKIIFLSGKSGVGKSFVINSLKNSIQNRYSSPICYLNGDSVCQNRDYYCFKYALNNMTIKYEQRKKLTIIASKTVSDIPYCGTVSQEILSDIFDRFEIRQKQKNYFLNDDEQDIVYRLNYLFDKKDSLIICDNIQYFDAKSLELLYLLITSEEETFDFLKNCQFLFIYTESGENISPIIKKIIEEKVTVKYKISSIQFEEIEEVLNVFNCKIHLDNEIKKIIFKLADGHLEVIKQIILQMNDSVSNLDSMAKSSDAKEALDKLITDKLSSLGASGCQISQVLEYASLIGKTFSNSELSQIVELNKQEFYDAINKSNEMELINTQNYYSNFSHDIIQLLFKKKAGRNLNHYYSRMKECIKELYPADYKQRIEIAENLGDIHEAIKLASLYYIKRKYAFDPNKEENYIQIISLNSEIKDFLDDMHSAYVEFNNENYEHVISILNHIVYLIPIELSAEKDILKSIALTKSLNDDKRQEAINCLDNYNLESLNNEGDLYLRILLAKISAYSHMSQTEDAKRCEKEIIKYLEPKQYYDDTARTLIYILYRKANSMHECNYAEKYINKSVVYFAPLPGQKAPLNPIQYLMSLGNHAGILIECGKFDEAYIEIKKAQNLVRDNSIKFPRLHIIDNNYLLSVYLSDNSQKGQILEAYKKLLYLPQNADNIFIQSNYCALLAVNGEPQKACDMLEEIKSKFPLISEKFYESCIYNNLLVLKLYFKQYEEAEQLLNELKSYNKGILDEAYYQKKYEIFQKSIDSQLDIPIEKIDDFIFDFCSEYQESWNYWGRSFDYTALYYWSDI</sequence>
<dbReference type="InterPro" id="IPR027417">
    <property type="entry name" value="P-loop_NTPase"/>
</dbReference>
<dbReference type="AlphaFoldDB" id="A0A173XWW7"/>
<dbReference type="SUPFAM" id="SSF52540">
    <property type="entry name" value="P-loop containing nucleoside triphosphate hydrolases"/>
    <property type="match status" value="1"/>
</dbReference>
<dbReference type="EMBL" id="CYYW01000003">
    <property type="protein sequence ID" value="CUN55943.1"/>
    <property type="molecule type" value="Genomic_DNA"/>
</dbReference>
<dbReference type="Gene3D" id="3.40.50.300">
    <property type="entry name" value="P-loop containing nucleotide triphosphate hydrolases"/>
    <property type="match status" value="1"/>
</dbReference>
<dbReference type="Proteomes" id="UP000095384">
    <property type="component" value="Unassembled WGS sequence"/>
</dbReference>
<dbReference type="InterPro" id="IPR049945">
    <property type="entry name" value="AAA_22"/>
</dbReference>
<feature type="domain" description="ORC1/DEAH AAA+ ATPase" evidence="2">
    <location>
        <begin position="21"/>
        <end position="191"/>
    </location>
</feature>
<organism evidence="3 4">
    <name type="scientific">Agathobacter rectalis</name>
    <dbReference type="NCBI Taxonomy" id="39491"/>
    <lineage>
        <taxon>Bacteria</taxon>
        <taxon>Bacillati</taxon>
        <taxon>Bacillota</taxon>
        <taxon>Clostridia</taxon>
        <taxon>Lachnospirales</taxon>
        <taxon>Lachnospiraceae</taxon>
        <taxon>Agathobacter</taxon>
    </lineage>
</organism>
<gene>
    <name evidence="3" type="ORF">ERS852417_00543</name>
</gene>
<name>A0A173XWW7_9FIRM</name>
<dbReference type="Pfam" id="PF13401">
    <property type="entry name" value="AAA_22"/>
    <property type="match status" value="1"/>
</dbReference>
<feature type="coiled-coil region" evidence="1">
    <location>
        <begin position="732"/>
        <end position="759"/>
    </location>
</feature>
<dbReference type="SUPFAM" id="SSF48452">
    <property type="entry name" value="TPR-like"/>
    <property type="match status" value="1"/>
</dbReference>
<dbReference type="GO" id="GO:0016887">
    <property type="term" value="F:ATP hydrolysis activity"/>
    <property type="evidence" value="ECO:0007669"/>
    <property type="project" value="InterPro"/>
</dbReference>
<protein>
    <submittedName>
        <fullName evidence="3">Predicted ATPase</fullName>
    </submittedName>
</protein>